<dbReference type="Pfam" id="PF17389">
    <property type="entry name" value="Bac_rhamnosid6H"/>
    <property type="match status" value="1"/>
</dbReference>
<dbReference type="InterPro" id="IPR008928">
    <property type="entry name" value="6-hairpin_glycosidase_sf"/>
</dbReference>
<dbReference type="InterPro" id="IPR049164">
    <property type="entry name" value="Glyco_hydro_78_N"/>
</dbReference>
<protein>
    <submittedName>
        <fullName evidence="3">Bacterial alpha-L-rhamnosidase</fullName>
    </submittedName>
</protein>
<accession>A0A0R1VA11</accession>
<dbReference type="InterPro" id="IPR012341">
    <property type="entry name" value="6hp_glycosidase-like_sf"/>
</dbReference>
<evidence type="ECO:0000259" key="1">
    <source>
        <dbReference type="Pfam" id="PF17389"/>
    </source>
</evidence>
<dbReference type="SUPFAM" id="SSF48208">
    <property type="entry name" value="Six-hairpin glycosidases"/>
    <property type="match status" value="1"/>
</dbReference>
<reference evidence="3 4" key="1">
    <citation type="journal article" date="2015" name="Genome Announc.">
        <title>Expanding the biotechnology potential of lactobacilli through comparative genomics of 213 strains and associated genera.</title>
        <authorList>
            <person name="Sun Z."/>
            <person name="Harris H.M."/>
            <person name="McCann A."/>
            <person name="Guo C."/>
            <person name="Argimon S."/>
            <person name="Zhang W."/>
            <person name="Yang X."/>
            <person name="Jeffery I.B."/>
            <person name="Cooney J.C."/>
            <person name="Kagawa T.F."/>
            <person name="Liu W."/>
            <person name="Song Y."/>
            <person name="Salvetti E."/>
            <person name="Wrobel A."/>
            <person name="Rasinkangas P."/>
            <person name="Parkhill J."/>
            <person name="Rea M.C."/>
            <person name="O'Sullivan O."/>
            <person name="Ritari J."/>
            <person name="Douillard F.P."/>
            <person name="Paul Ross R."/>
            <person name="Yang R."/>
            <person name="Briner A.E."/>
            <person name="Felis G.E."/>
            <person name="de Vos W.M."/>
            <person name="Barrangou R."/>
            <person name="Klaenhammer T.R."/>
            <person name="Caufield P.W."/>
            <person name="Cui Y."/>
            <person name="Zhang H."/>
            <person name="O'Toole P.W."/>
        </authorList>
    </citation>
    <scope>NUCLEOTIDE SEQUENCE [LARGE SCALE GENOMIC DNA]</scope>
    <source>
        <strain evidence="3 4">DSM 16045</strain>
    </source>
</reference>
<dbReference type="RefSeq" id="WP_056937367.1">
    <property type="nucleotide sequence ID" value="NZ_AZFN01000012.1"/>
</dbReference>
<dbReference type="Pfam" id="PF21104">
    <property type="entry name" value="Glyco_hydro_78_N"/>
    <property type="match status" value="1"/>
</dbReference>
<feature type="domain" description="Alpha-L-rhamnosidase six-hairpin glycosidase" evidence="1">
    <location>
        <begin position="194"/>
        <end position="521"/>
    </location>
</feature>
<feature type="domain" description="Glycosyl hydrolase family 78 alpha-rhamnosidase N-terminal" evidence="2">
    <location>
        <begin position="37"/>
        <end position="176"/>
    </location>
</feature>
<dbReference type="PANTHER" id="PTHR34987">
    <property type="entry name" value="C, PUTATIVE (AFU_ORTHOLOGUE AFUA_3G02880)-RELATED"/>
    <property type="match status" value="1"/>
</dbReference>
<proteinExistence type="predicted"/>
<evidence type="ECO:0000259" key="2">
    <source>
        <dbReference type="Pfam" id="PF21104"/>
    </source>
</evidence>
<comment type="caution">
    <text evidence="3">The sequence shown here is derived from an EMBL/GenBank/DDBJ whole genome shotgun (WGS) entry which is preliminary data.</text>
</comment>
<dbReference type="EMBL" id="AZFN01000012">
    <property type="protein sequence ID" value="KRM02333.1"/>
    <property type="molecule type" value="Genomic_DNA"/>
</dbReference>
<evidence type="ECO:0000313" key="4">
    <source>
        <dbReference type="Proteomes" id="UP000051739"/>
    </source>
</evidence>
<name>A0A0R1VA11_9LACO</name>
<sequence length="524" mass="59829">MAFTFQINDDVQFNHDEKLLAKAEQLTPRLIKNRIQPVSIVKLIDDASKLDGVGVETISSIDQLSSIKLGRDESVILDCGDHHVGFFNVQLEHNGSPQDSPLTLKIKFAEVPSELKQDSADYDGWLSKSWIQEELVHIDELPYKLYLPRRYAFRYIELKVVDTSPKWKVSFTDPEVVTVTSADGSKVNQGDFKDTELNQIYDASLKTLKDCMQSVFEDGPKRDRRLWLGDLRLQAKANYVTFNNADLVKRCLYLFGGMTTTDGRVAANVFTSPHNIPDDTFLFDYSLFFISTLFDYYQQTQDQEALDDLLPVAKAQMDVSIQSVDDQGAYHFDESYPVFIDWSNEFDKETAGQAVIIYTLKQLIKLLEITRVDTNVYQEKLAQMTTYATEQLFDSQLGLFISGPNKDVNIASQVWMVIAGVIDKRSAKNLMNNTIQKLFPVRGIATPYMYHHIVEALFIVDLKDDAINLMKEYWGKMIKLGADTFWEAFEPENVNYSPYGSSIISSYCHAWSCTPAYLINKYLK</sequence>
<keyword evidence="4" id="KW-1185">Reference proteome</keyword>
<dbReference type="Gene3D" id="1.50.10.10">
    <property type="match status" value="1"/>
</dbReference>
<dbReference type="PATRIC" id="fig|1423749.3.peg.304"/>
<dbReference type="AlphaFoldDB" id="A0A0R1VA11"/>
<dbReference type="Proteomes" id="UP000051739">
    <property type="component" value="Unassembled WGS sequence"/>
</dbReference>
<dbReference type="InterPro" id="IPR035396">
    <property type="entry name" value="Bac_rhamnosid6H"/>
</dbReference>
<dbReference type="PANTHER" id="PTHR34987:SF2">
    <property type="entry name" value="B, PUTATIVE (AFU_ORTHOLOGUE AFUA_7G05040)-RELATED"/>
    <property type="match status" value="1"/>
</dbReference>
<dbReference type="GO" id="GO:0005975">
    <property type="term" value="P:carbohydrate metabolic process"/>
    <property type="evidence" value="ECO:0007669"/>
    <property type="project" value="InterPro"/>
</dbReference>
<organism evidence="3 4">
    <name type="scientific">Limosilactobacillus gastricus DSM 16045</name>
    <dbReference type="NCBI Taxonomy" id="1423749"/>
    <lineage>
        <taxon>Bacteria</taxon>
        <taxon>Bacillati</taxon>
        <taxon>Bacillota</taxon>
        <taxon>Bacilli</taxon>
        <taxon>Lactobacillales</taxon>
        <taxon>Lactobacillaceae</taxon>
        <taxon>Limosilactobacillus</taxon>
    </lineage>
</organism>
<gene>
    <name evidence="3" type="ORF">FC60_GL000303</name>
</gene>
<evidence type="ECO:0000313" key="3">
    <source>
        <dbReference type="EMBL" id="KRM02333.1"/>
    </source>
</evidence>